<gene>
    <name evidence="1" type="ORF">FNV43_RR21240</name>
</gene>
<dbReference type="AlphaFoldDB" id="A0A8K0GV85"/>
<dbReference type="OrthoDB" id="1194593at2759"/>
<dbReference type="PANTHER" id="PTHR33240:SF15">
    <property type="entry name" value="GAG-PRO-LIKE PROTEIN"/>
    <property type="match status" value="1"/>
</dbReference>
<organism evidence="1 2">
    <name type="scientific">Rhamnella rubrinervis</name>
    <dbReference type="NCBI Taxonomy" id="2594499"/>
    <lineage>
        <taxon>Eukaryota</taxon>
        <taxon>Viridiplantae</taxon>
        <taxon>Streptophyta</taxon>
        <taxon>Embryophyta</taxon>
        <taxon>Tracheophyta</taxon>
        <taxon>Spermatophyta</taxon>
        <taxon>Magnoliopsida</taxon>
        <taxon>eudicotyledons</taxon>
        <taxon>Gunneridae</taxon>
        <taxon>Pentapetalae</taxon>
        <taxon>rosids</taxon>
        <taxon>fabids</taxon>
        <taxon>Rosales</taxon>
        <taxon>Rhamnaceae</taxon>
        <taxon>rhamnoid group</taxon>
        <taxon>Rhamneae</taxon>
        <taxon>Rhamnella</taxon>
    </lineage>
</organism>
<name>A0A8K0GV85_9ROSA</name>
<comment type="caution">
    <text evidence="1">The sequence shown here is derived from an EMBL/GenBank/DDBJ whole genome shotgun (WGS) entry which is preliminary data.</text>
</comment>
<accession>A0A8K0GV85</accession>
<evidence type="ECO:0000313" key="2">
    <source>
        <dbReference type="Proteomes" id="UP000796880"/>
    </source>
</evidence>
<proteinExistence type="predicted"/>
<keyword evidence="2" id="KW-1185">Reference proteome</keyword>
<dbReference type="PANTHER" id="PTHR33240">
    <property type="entry name" value="OS08G0508500 PROTEIN"/>
    <property type="match status" value="1"/>
</dbReference>
<dbReference type="Proteomes" id="UP000796880">
    <property type="component" value="Unassembled WGS sequence"/>
</dbReference>
<protein>
    <submittedName>
        <fullName evidence="1">Uncharacterized protein</fullName>
    </submittedName>
</protein>
<dbReference type="EMBL" id="VOIH02000009">
    <property type="protein sequence ID" value="KAF3438478.1"/>
    <property type="molecule type" value="Genomic_DNA"/>
</dbReference>
<sequence>MFSSAKDWLRHEESQATSYIDGVEWASLTWMWSAMECLTVRGEENFALNSFALEGGLATKFWHTNYHKPISSNVEHNLLWHQNLSSMVVMEELVQSIRAQQQCNDKSERIDLVWHEGRTNDWYDEILDTPFMDEITSINTPAGFSSPKFTLYDGSSDRDHIIHFSQISGARIDNERNLRERRSLLERATKWRFHFIHGRITCGGEHKEDRGAYARQLITQVSTTQNDSLSIIFTIEDIVRMLYPHDDSLVVMLDMGNCTIKRILVDNRSLADIVFSSTLDKMGISPLAMQPTRATLVGYDGNERLANGRITLPVTANEIRMTEMIIVDALSAYNMILGGHGYIL</sequence>
<reference evidence="1" key="1">
    <citation type="submission" date="2020-03" db="EMBL/GenBank/DDBJ databases">
        <title>A high-quality chromosome-level genome assembly of a woody plant with both climbing and erect habits, Rhamnella rubrinervis.</title>
        <authorList>
            <person name="Lu Z."/>
            <person name="Yang Y."/>
            <person name="Zhu X."/>
            <person name="Sun Y."/>
        </authorList>
    </citation>
    <scope>NUCLEOTIDE SEQUENCE</scope>
    <source>
        <strain evidence="1">BYM</strain>
        <tissue evidence="1">Leaf</tissue>
    </source>
</reference>
<evidence type="ECO:0000313" key="1">
    <source>
        <dbReference type="EMBL" id="KAF3438478.1"/>
    </source>
</evidence>